<organism evidence="2 3">
    <name type="scientific">Biomphalaria glabrata</name>
    <name type="common">Bloodfluke planorb</name>
    <name type="synonym">Freshwater snail</name>
    <dbReference type="NCBI Taxonomy" id="6526"/>
    <lineage>
        <taxon>Eukaryota</taxon>
        <taxon>Metazoa</taxon>
        <taxon>Spiralia</taxon>
        <taxon>Lophotrochozoa</taxon>
        <taxon>Mollusca</taxon>
        <taxon>Gastropoda</taxon>
        <taxon>Heterobranchia</taxon>
        <taxon>Euthyneura</taxon>
        <taxon>Panpulmonata</taxon>
        <taxon>Hygrophila</taxon>
        <taxon>Lymnaeoidea</taxon>
        <taxon>Planorbidae</taxon>
        <taxon>Biomphalaria</taxon>
    </lineage>
</organism>
<dbReference type="EnsemblMetazoa" id="BGLB030665-RB">
    <property type="protein sequence ID" value="BGLB030665-PB"/>
    <property type="gene ID" value="BGLB030665"/>
</dbReference>
<evidence type="ECO:0000313" key="2">
    <source>
        <dbReference type="EnsemblMetazoa" id="BGLB030665-PB"/>
    </source>
</evidence>
<evidence type="ECO:0000313" key="3">
    <source>
        <dbReference type="Proteomes" id="UP000076420"/>
    </source>
</evidence>
<proteinExistence type="predicted"/>
<sequence>MSSLQTDRQGRISRETLCVDGYIEDNITLCSRTSLIDTKPNLKMTFPLPVVIDEIVIYFGGVDKIALQLGEKFQIMLLDNKEAVVSDITRLLDRHVSIVPLSRDPVKYIHVSMSPNFYSLAICEFEVYGAASEVKSKKQPPIAPTDTARASTDVQGTEGSGVSVRRQRSSSSVDISDVTDYLGSSSAGTDAGTSQGT</sequence>
<dbReference type="AlphaFoldDB" id="A0A2C9LG90"/>
<dbReference type="VEuPathDB" id="VectorBase:BGLB030665"/>
<gene>
    <name evidence="2" type="primary">106077252</name>
</gene>
<reference evidence="2" key="1">
    <citation type="submission" date="2020-05" db="UniProtKB">
        <authorList>
            <consortium name="EnsemblMetazoa"/>
        </authorList>
    </citation>
    <scope>IDENTIFICATION</scope>
    <source>
        <strain evidence="2">BB02</strain>
    </source>
</reference>
<accession>A0A2C9LG90</accession>
<dbReference type="Proteomes" id="UP000076420">
    <property type="component" value="Unassembled WGS sequence"/>
</dbReference>
<name>A0A2C9LG90_BIOGL</name>
<feature type="region of interest" description="Disordered" evidence="1">
    <location>
        <begin position="136"/>
        <end position="197"/>
    </location>
</feature>
<feature type="compositionally biased region" description="Low complexity" evidence="1">
    <location>
        <begin position="160"/>
        <end position="197"/>
    </location>
</feature>
<dbReference type="Gene3D" id="2.60.120.260">
    <property type="entry name" value="Galactose-binding domain-like"/>
    <property type="match status" value="1"/>
</dbReference>
<dbReference type="VEuPathDB" id="VectorBase:BGLAX_027468"/>
<evidence type="ECO:0000256" key="1">
    <source>
        <dbReference type="SAM" id="MobiDB-lite"/>
    </source>
</evidence>
<feature type="compositionally biased region" description="Polar residues" evidence="1">
    <location>
        <begin position="148"/>
        <end position="157"/>
    </location>
</feature>
<protein>
    <submittedName>
        <fullName evidence="2">Uncharacterized protein</fullName>
    </submittedName>
</protein>